<dbReference type="PANTHER" id="PTHR30466:SF1">
    <property type="entry name" value="FMN REDUCTASE (NADH) RUTF"/>
    <property type="match status" value="1"/>
</dbReference>
<sequence length="165" mass="17514">MSGSTSDTLAGEFRNAMAHVCSPVVVVTAFDGDRPHGTTVSAFMSLSMTPPMVAVALDQKSDLLTILDEGKRIGINVLAADQPDLASQFAKKGLNKFDQVDWDAERGLPRISGSSIWIECSLAQVVAGGDHSILLGSVEQVGHTVSEPLTYHARAFGTHRSLPPI</sequence>
<dbReference type="Pfam" id="PF01613">
    <property type="entry name" value="Flavin_Reduct"/>
    <property type="match status" value="1"/>
</dbReference>
<dbReference type="Proteomes" id="UP000550729">
    <property type="component" value="Unassembled WGS sequence"/>
</dbReference>
<dbReference type="EMBL" id="JABBNB010000034">
    <property type="protein sequence ID" value="NMO04352.1"/>
    <property type="molecule type" value="Genomic_DNA"/>
</dbReference>
<proteinExistence type="inferred from homology"/>
<keyword evidence="2" id="KW-0560">Oxidoreductase</keyword>
<reference evidence="4 5" key="1">
    <citation type="submission" date="2020-04" db="EMBL/GenBank/DDBJ databases">
        <title>Gordonia sp. nov. TBRC 11910.</title>
        <authorList>
            <person name="Suriyachadkun C."/>
        </authorList>
    </citation>
    <scope>NUCLEOTIDE SEQUENCE [LARGE SCALE GENOMIC DNA]</scope>
    <source>
        <strain evidence="4 5">TBRC 11910</strain>
    </source>
</reference>
<evidence type="ECO:0000259" key="3">
    <source>
        <dbReference type="SMART" id="SM00903"/>
    </source>
</evidence>
<protein>
    <submittedName>
        <fullName evidence="4">Flavin reductase</fullName>
    </submittedName>
</protein>
<dbReference type="Gene3D" id="2.30.110.10">
    <property type="entry name" value="Electron Transport, Fmn-binding Protein, Chain A"/>
    <property type="match status" value="1"/>
</dbReference>
<organism evidence="4 5">
    <name type="scientific">Gordonia asplenii</name>
    <dbReference type="NCBI Taxonomy" id="2725283"/>
    <lineage>
        <taxon>Bacteria</taxon>
        <taxon>Bacillati</taxon>
        <taxon>Actinomycetota</taxon>
        <taxon>Actinomycetes</taxon>
        <taxon>Mycobacteriales</taxon>
        <taxon>Gordoniaceae</taxon>
        <taxon>Gordonia</taxon>
    </lineage>
</organism>
<evidence type="ECO:0000256" key="1">
    <source>
        <dbReference type="ARBA" id="ARBA00008898"/>
    </source>
</evidence>
<comment type="similarity">
    <text evidence="1">Belongs to the non-flavoprotein flavin reductase family.</text>
</comment>
<dbReference type="GO" id="GO:0010181">
    <property type="term" value="F:FMN binding"/>
    <property type="evidence" value="ECO:0007669"/>
    <property type="project" value="InterPro"/>
</dbReference>
<name>A0A848L1M1_9ACTN</name>
<dbReference type="InterPro" id="IPR050268">
    <property type="entry name" value="NADH-dep_flavin_reductase"/>
</dbReference>
<gene>
    <name evidence="4" type="ORF">HH308_24335</name>
</gene>
<dbReference type="SMART" id="SM00903">
    <property type="entry name" value="Flavin_Reduct"/>
    <property type="match status" value="1"/>
</dbReference>
<keyword evidence="5" id="KW-1185">Reference proteome</keyword>
<dbReference type="PANTHER" id="PTHR30466">
    <property type="entry name" value="FLAVIN REDUCTASE"/>
    <property type="match status" value="1"/>
</dbReference>
<dbReference type="SUPFAM" id="SSF50475">
    <property type="entry name" value="FMN-binding split barrel"/>
    <property type="match status" value="1"/>
</dbReference>
<evidence type="ECO:0000256" key="2">
    <source>
        <dbReference type="ARBA" id="ARBA00023002"/>
    </source>
</evidence>
<dbReference type="AlphaFoldDB" id="A0A848L1M1"/>
<accession>A0A848L1M1</accession>
<evidence type="ECO:0000313" key="5">
    <source>
        <dbReference type="Proteomes" id="UP000550729"/>
    </source>
</evidence>
<dbReference type="InterPro" id="IPR012349">
    <property type="entry name" value="Split_barrel_FMN-bd"/>
</dbReference>
<dbReference type="InterPro" id="IPR002563">
    <property type="entry name" value="Flavin_Rdtase-like_dom"/>
</dbReference>
<feature type="domain" description="Flavin reductase like" evidence="3">
    <location>
        <begin position="17"/>
        <end position="158"/>
    </location>
</feature>
<comment type="caution">
    <text evidence="4">The sequence shown here is derived from an EMBL/GenBank/DDBJ whole genome shotgun (WGS) entry which is preliminary data.</text>
</comment>
<evidence type="ECO:0000313" key="4">
    <source>
        <dbReference type="EMBL" id="NMO04352.1"/>
    </source>
</evidence>
<dbReference type="GO" id="GO:0042602">
    <property type="term" value="F:riboflavin reductase (NADPH) activity"/>
    <property type="evidence" value="ECO:0007669"/>
    <property type="project" value="TreeGrafter"/>
</dbReference>